<evidence type="ECO:0000313" key="1">
    <source>
        <dbReference type="EMBL" id="KAJ9102046.1"/>
    </source>
</evidence>
<comment type="caution">
    <text evidence="1">The sequence shown here is derived from an EMBL/GenBank/DDBJ whole genome shotgun (WGS) entry which is preliminary data.</text>
</comment>
<reference evidence="1" key="1">
    <citation type="submission" date="2023-04" db="EMBL/GenBank/DDBJ databases">
        <title>Draft Genome sequencing of Naganishia species isolated from polar environments using Oxford Nanopore Technology.</title>
        <authorList>
            <person name="Leo P."/>
            <person name="Venkateswaran K."/>
        </authorList>
    </citation>
    <scope>NUCLEOTIDE SEQUENCE</scope>
    <source>
        <strain evidence="1">MNA-CCFEE 5261</strain>
    </source>
</reference>
<organism evidence="1 2">
    <name type="scientific">Naganishia cerealis</name>
    <dbReference type="NCBI Taxonomy" id="610337"/>
    <lineage>
        <taxon>Eukaryota</taxon>
        <taxon>Fungi</taxon>
        <taxon>Dikarya</taxon>
        <taxon>Basidiomycota</taxon>
        <taxon>Agaricomycotina</taxon>
        <taxon>Tremellomycetes</taxon>
        <taxon>Filobasidiales</taxon>
        <taxon>Filobasidiaceae</taxon>
        <taxon>Naganishia</taxon>
    </lineage>
</organism>
<proteinExistence type="predicted"/>
<protein>
    <submittedName>
        <fullName evidence="1">Uncharacterized protein</fullName>
    </submittedName>
</protein>
<dbReference type="Proteomes" id="UP001241377">
    <property type="component" value="Unassembled WGS sequence"/>
</dbReference>
<name>A0ACC2VTF4_9TREE</name>
<dbReference type="EMBL" id="JASBWR010000054">
    <property type="protein sequence ID" value="KAJ9102046.1"/>
    <property type="molecule type" value="Genomic_DNA"/>
</dbReference>
<sequence length="406" mass="41034">MKRLHQDDAGRSHSISTPGIAISPAHSLGGAKRKSLWQSITGANGNGNGPTRRSSEDVDAGSSAVSAAPGSSGWFSNREETSSLYSSGDDGSHPAASASAFTDSEAIRNASMGLAASLSYSSSHSHPNDPLHRGTSRSSAAAAAGTGLPTLVGGLSPDSPTADETAAAAEQSQEDDQGLQTIKESSRSSSVADLLTPRAFPAGGGKPLAGLPDSDSSSLEDDGGTGEPSTSPKHGSLGSSHNLPSGLSLLLSRSSGSGGHLSPGPKTNTPPPPPPPPGGAIARGGATDQLASGASGALGALLSYPSPASEQTKAPGSQTEGAASNRMGLGIVLTLLSFPPARTRRQGFLGHSLPYLPSEQQRHLSFILPFIRRGIRYRPATTVLVVVDTNNDDNDGDRTYPASLPS</sequence>
<evidence type="ECO:0000313" key="2">
    <source>
        <dbReference type="Proteomes" id="UP001241377"/>
    </source>
</evidence>
<gene>
    <name evidence="1" type="ORF">QFC19_004974</name>
</gene>
<keyword evidence="2" id="KW-1185">Reference proteome</keyword>
<accession>A0ACC2VTF4</accession>